<dbReference type="Proteomes" id="UP000606600">
    <property type="component" value="Unassembled WGS sequence"/>
</dbReference>
<evidence type="ECO:0000313" key="4">
    <source>
        <dbReference type="Proteomes" id="UP000606600"/>
    </source>
</evidence>
<feature type="transmembrane region" description="Helical" evidence="1">
    <location>
        <begin position="129"/>
        <end position="150"/>
    </location>
</feature>
<keyword evidence="4" id="KW-1185">Reference proteome</keyword>
<keyword evidence="1" id="KW-0472">Membrane</keyword>
<evidence type="ECO:0000313" key="3">
    <source>
        <dbReference type="EMBL" id="MBD1365820.1"/>
    </source>
</evidence>
<dbReference type="InterPro" id="IPR021994">
    <property type="entry name" value="DUF3592"/>
</dbReference>
<evidence type="ECO:0000259" key="2">
    <source>
        <dbReference type="Pfam" id="PF12158"/>
    </source>
</evidence>
<evidence type="ECO:0000256" key="1">
    <source>
        <dbReference type="SAM" id="Phobius"/>
    </source>
</evidence>
<keyword evidence="1" id="KW-1133">Transmembrane helix</keyword>
<sequence length="156" mass="17620">MLNLIIAASYTSTHVSINNIYYQCAVVIAIGITAIYAGVIKFIRRAKFMKNGVWTEGEVIKIIEVAGSDDKPVYYPVITYTTLENEVITTHYDAMQSRPSLYSLNEKVPVVYDPADKREYIIDNKSGKAGAWIFLVFGLLFLLFGLFRLLSFNQFA</sequence>
<accession>A0ABR7WU40</accession>
<reference evidence="3 4" key="1">
    <citation type="submission" date="2020-09" db="EMBL/GenBank/DDBJ databases">
        <title>Novel species of Mucilaginibacter isolated from a glacier on the Tibetan Plateau.</title>
        <authorList>
            <person name="Liu Q."/>
            <person name="Xin Y.-H."/>
        </authorList>
    </citation>
    <scope>NUCLEOTIDE SEQUENCE [LARGE SCALE GENOMIC DNA]</scope>
    <source>
        <strain evidence="3 4">ZT4R22</strain>
    </source>
</reference>
<name>A0ABR7WU40_9SPHI</name>
<proteinExistence type="predicted"/>
<keyword evidence="1" id="KW-0812">Transmembrane</keyword>
<dbReference type="EMBL" id="JACWMY010000010">
    <property type="protein sequence ID" value="MBD1365820.1"/>
    <property type="molecule type" value="Genomic_DNA"/>
</dbReference>
<comment type="caution">
    <text evidence="3">The sequence shown here is derived from an EMBL/GenBank/DDBJ whole genome shotgun (WGS) entry which is preliminary data.</text>
</comment>
<dbReference type="Pfam" id="PF12158">
    <property type="entry name" value="DUF3592"/>
    <property type="match status" value="1"/>
</dbReference>
<feature type="domain" description="DUF3592" evidence="2">
    <location>
        <begin position="55"/>
        <end position="124"/>
    </location>
</feature>
<organism evidence="3 4">
    <name type="scientific">Mucilaginibacter pankratovii</name>
    <dbReference type="NCBI Taxonomy" id="2772110"/>
    <lineage>
        <taxon>Bacteria</taxon>
        <taxon>Pseudomonadati</taxon>
        <taxon>Bacteroidota</taxon>
        <taxon>Sphingobacteriia</taxon>
        <taxon>Sphingobacteriales</taxon>
        <taxon>Sphingobacteriaceae</taxon>
        <taxon>Mucilaginibacter</taxon>
    </lineage>
</organism>
<dbReference type="RefSeq" id="WP_191190486.1">
    <property type="nucleotide sequence ID" value="NZ_JACWMY010000010.1"/>
</dbReference>
<protein>
    <submittedName>
        <fullName evidence="3">DUF3592 domain-containing protein</fullName>
    </submittedName>
</protein>
<feature type="transmembrane region" description="Helical" evidence="1">
    <location>
        <begin position="20"/>
        <end position="40"/>
    </location>
</feature>
<gene>
    <name evidence="3" type="ORF">IDJ77_18535</name>
</gene>